<feature type="compositionally biased region" description="Gly residues" evidence="1">
    <location>
        <begin position="273"/>
        <end position="290"/>
    </location>
</feature>
<dbReference type="AlphaFoldDB" id="A0A804MXV9"/>
<feature type="compositionally biased region" description="Basic residues" evidence="1">
    <location>
        <begin position="224"/>
        <end position="262"/>
    </location>
</feature>
<keyword evidence="5" id="KW-1267">Proteomics identification</keyword>
<feature type="region of interest" description="Disordered" evidence="1">
    <location>
        <begin position="192"/>
        <end position="385"/>
    </location>
</feature>
<reference evidence="3" key="2">
    <citation type="submission" date="2019-07" db="EMBL/GenBank/DDBJ databases">
        <authorList>
            <person name="Seetharam A."/>
            <person name="Woodhouse M."/>
            <person name="Cannon E."/>
        </authorList>
    </citation>
    <scope>NUCLEOTIDE SEQUENCE [LARGE SCALE GENOMIC DNA]</scope>
    <source>
        <strain evidence="3">cv. B73</strain>
    </source>
</reference>
<dbReference type="Pfam" id="PF01965">
    <property type="entry name" value="DJ-1_PfpI"/>
    <property type="match status" value="1"/>
</dbReference>
<dbReference type="SUPFAM" id="SSF52317">
    <property type="entry name" value="Class I glutamine amidotransferase-like"/>
    <property type="match status" value="1"/>
</dbReference>
<evidence type="ECO:0000313" key="3">
    <source>
        <dbReference type="EnsemblPlants" id="Zm00001eb119920_P003"/>
    </source>
</evidence>
<dbReference type="InterPro" id="IPR029062">
    <property type="entry name" value="Class_I_gatase-like"/>
</dbReference>
<feature type="compositionally biased region" description="Basic and acidic residues" evidence="1">
    <location>
        <begin position="336"/>
        <end position="359"/>
    </location>
</feature>
<accession>A0A804MXV9</accession>
<proteinExistence type="evidence at protein level"/>
<dbReference type="InterPro" id="IPR002818">
    <property type="entry name" value="DJ-1/PfpI"/>
</dbReference>
<dbReference type="Gramene" id="Zm00001eb119920_T003">
    <property type="protein sequence ID" value="Zm00001eb119920_P003"/>
    <property type="gene ID" value="Zm00001eb119920"/>
</dbReference>
<dbReference type="PANTHER" id="PTHR48094">
    <property type="entry name" value="PROTEIN/NUCLEIC ACID DEGLYCASE DJ-1-RELATED"/>
    <property type="match status" value="1"/>
</dbReference>
<dbReference type="Proteomes" id="UP000007305">
    <property type="component" value="Chromosome 3"/>
</dbReference>
<dbReference type="Gene3D" id="3.40.50.880">
    <property type="match status" value="2"/>
</dbReference>
<dbReference type="InterPro" id="IPR050325">
    <property type="entry name" value="Prot/Nucl_acid_deglycase"/>
</dbReference>
<dbReference type="PANTHER" id="PTHR48094:SF15">
    <property type="entry name" value="OS01G0217500 PROTEIN"/>
    <property type="match status" value="1"/>
</dbReference>
<sequence length="385" mass="40208">MASPAAVKKVLVPIAAGSEPAEAFVPIAVLRRAGADVTVAAAGAGTGLRVHAMYGVTVVADASVADCADASYDLVVLPATAHPEFVDKFPAEVAGVDANVVVDGRVVTGRGPAAAMEFALALVDQLYGKGKVDEIAKPMMVRYEPGYAFEELNPVQWRCSGTPRVILLSAYCMHACVAKTWRVTALTPLAAHCTCSGPDTSGQRQRGDGGARDRRRAAPGQGGRRGRVGRGGRRRAPRHQDRRRRAAAGRRRPAVRPHRRTGWHAGREDDAGRQGGAHGAAEGACGGGQGVRRHWRRHGAGAGAARPHRGQHEGDDVRVQGGPAQRVREQGGGGREPGHEREHRDGHGVRAGRRGEAARPRGGAGGGGSPALRLTITGPATTYGV</sequence>
<feature type="domain" description="DJ-1/PfpI" evidence="2">
    <location>
        <begin position="8"/>
        <end position="78"/>
    </location>
</feature>
<reference evidence="4" key="1">
    <citation type="submission" date="2015-12" db="EMBL/GenBank/DDBJ databases">
        <title>Update maize B73 reference genome by single molecule sequencing technologies.</title>
        <authorList>
            <consortium name="Maize Genome Sequencing Project"/>
            <person name="Ware D."/>
        </authorList>
    </citation>
    <scope>NUCLEOTIDE SEQUENCE [LARGE SCALE GENOMIC DNA]</scope>
    <source>
        <strain evidence="4">cv. B73</strain>
    </source>
</reference>
<keyword evidence="4" id="KW-1185">Reference proteome</keyword>
<reference evidence="3" key="3">
    <citation type="submission" date="2021-05" db="UniProtKB">
        <authorList>
            <consortium name="EnsemblPlants"/>
        </authorList>
    </citation>
    <scope>IDENTIFICATION</scope>
    <source>
        <strain evidence="3">cv. B73</strain>
    </source>
</reference>
<evidence type="ECO:0000259" key="2">
    <source>
        <dbReference type="Pfam" id="PF01965"/>
    </source>
</evidence>
<evidence type="ECO:0007829" key="5">
    <source>
        <dbReference type="PeptideAtlas" id="A0A804MXV9"/>
    </source>
</evidence>
<name>A0A804MXV9_MAIZE</name>
<protein>
    <recommendedName>
        <fullName evidence="2">DJ-1/PfpI domain-containing protein</fullName>
    </recommendedName>
</protein>
<dbReference type="EnsemblPlants" id="Zm00001eb119920_T003">
    <property type="protein sequence ID" value="Zm00001eb119920_P003"/>
    <property type="gene ID" value="Zm00001eb119920"/>
</dbReference>
<evidence type="ECO:0000313" key="4">
    <source>
        <dbReference type="Proteomes" id="UP000007305"/>
    </source>
</evidence>
<organism evidence="3 4">
    <name type="scientific">Zea mays</name>
    <name type="common">Maize</name>
    <dbReference type="NCBI Taxonomy" id="4577"/>
    <lineage>
        <taxon>Eukaryota</taxon>
        <taxon>Viridiplantae</taxon>
        <taxon>Streptophyta</taxon>
        <taxon>Embryophyta</taxon>
        <taxon>Tracheophyta</taxon>
        <taxon>Spermatophyta</taxon>
        <taxon>Magnoliopsida</taxon>
        <taxon>Liliopsida</taxon>
        <taxon>Poales</taxon>
        <taxon>Poaceae</taxon>
        <taxon>PACMAD clade</taxon>
        <taxon>Panicoideae</taxon>
        <taxon>Andropogonodae</taxon>
        <taxon>Andropogoneae</taxon>
        <taxon>Tripsacinae</taxon>
        <taxon>Zea</taxon>
    </lineage>
</organism>
<evidence type="ECO:0000256" key="1">
    <source>
        <dbReference type="SAM" id="MobiDB-lite"/>
    </source>
</evidence>